<comment type="caution">
    <text evidence="1">The sequence shown here is derived from an EMBL/GenBank/DDBJ whole genome shotgun (WGS) entry which is preliminary data.</text>
</comment>
<dbReference type="InterPro" id="IPR025345">
    <property type="entry name" value="DUF4249"/>
</dbReference>
<dbReference type="Pfam" id="PF14054">
    <property type="entry name" value="DUF4249"/>
    <property type="match status" value="1"/>
</dbReference>
<evidence type="ECO:0008006" key="3">
    <source>
        <dbReference type="Google" id="ProtNLM"/>
    </source>
</evidence>
<name>A0AAE4BRC9_9BACT</name>
<dbReference type="AlphaFoldDB" id="A0AAE4BRC9"/>
<sequence length="372" mass="43568">MNIRNLYICFLFAIFTFSCEERINTEVDNTEYIIVDALLIDSLSYQKIEITKSNNINEGFVMKGVENALVTVNDSKGNVYHFKESSNDYYKDNYSLASNKTKGVYIGLMAIEPNTYYTLDIELASGEKIYSDEIILEEKATVTNQEFELFNFQRKTAYINDAEVIKNFFSIRQKKEINNHKDVYFVNKYSSVYEYNLLNYDCNILLRDTQNDFESKLSLLNINSSNSGESFTILENLEANEKHIYNYLFKVQQIQINKEYYDFLQKIKILKENNGGLFDKIPGRIEPNVYSNKNINIQGFFSLGYSNIYIPKKAINQLDFPFKFQLPCPPSVYNNPRSGPPNACICIHPEEELFSPYFHKYWYLDDNYRSKI</sequence>
<dbReference type="EMBL" id="JAVDQD010000001">
    <property type="protein sequence ID" value="MDR6237117.1"/>
    <property type="molecule type" value="Genomic_DNA"/>
</dbReference>
<dbReference type="Proteomes" id="UP001185092">
    <property type="component" value="Unassembled WGS sequence"/>
</dbReference>
<gene>
    <name evidence="1" type="ORF">HNQ88_000093</name>
</gene>
<evidence type="ECO:0000313" key="2">
    <source>
        <dbReference type="Proteomes" id="UP001185092"/>
    </source>
</evidence>
<dbReference type="PROSITE" id="PS51257">
    <property type="entry name" value="PROKAR_LIPOPROTEIN"/>
    <property type="match status" value="1"/>
</dbReference>
<organism evidence="1 2">
    <name type="scientific">Aureibacter tunicatorum</name>
    <dbReference type="NCBI Taxonomy" id="866807"/>
    <lineage>
        <taxon>Bacteria</taxon>
        <taxon>Pseudomonadati</taxon>
        <taxon>Bacteroidota</taxon>
        <taxon>Cytophagia</taxon>
        <taxon>Cytophagales</taxon>
        <taxon>Persicobacteraceae</taxon>
        <taxon>Aureibacter</taxon>
    </lineage>
</organism>
<reference evidence="1" key="1">
    <citation type="submission" date="2023-07" db="EMBL/GenBank/DDBJ databases">
        <title>Genomic Encyclopedia of Type Strains, Phase IV (KMG-IV): sequencing the most valuable type-strain genomes for metagenomic binning, comparative biology and taxonomic classification.</title>
        <authorList>
            <person name="Goeker M."/>
        </authorList>
    </citation>
    <scope>NUCLEOTIDE SEQUENCE</scope>
    <source>
        <strain evidence="1">DSM 26174</strain>
    </source>
</reference>
<accession>A0AAE4BRC9</accession>
<keyword evidence="2" id="KW-1185">Reference proteome</keyword>
<protein>
    <recommendedName>
        <fullName evidence="3">DUF4249 domain-containing protein</fullName>
    </recommendedName>
</protein>
<dbReference type="RefSeq" id="WP_309936556.1">
    <property type="nucleotide sequence ID" value="NZ_AP025305.1"/>
</dbReference>
<evidence type="ECO:0000313" key="1">
    <source>
        <dbReference type="EMBL" id="MDR6237117.1"/>
    </source>
</evidence>
<proteinExistence type="predicted"/>